<feature type="compositionally biased region" description="Polar residues" evidence="1">
    <location>
        <begin position="586"/>
        <end position="613"/>
    </location>
</feature>
<feature type="compositionally biased region" description="Low complexity" evidence="1">
    <location>
        <begin position="1206"/>
        <end position="1225"/>
    </location>
</feature>
<evidence type="ECO:0000256" key="1">
    <source>
        <dbReference type="SAM" id="MobiDB-lite"/>
    </source>
</evidence>
<feature type="compositionally biased region" description="Basic residues" evidence="1">
    <location>
        <begin position="1194"/>
        <end position="1205"/>
    </location>
</feature>
<feature type="region of interest" description="Disordered" evidence="1">
    <location>
        <begin position="1508"/>
        <end position="1564"/>
    </location>
</feature>
<dbReference type="EMBL" id="KQ435007">
    <property type="protein sequence ID" value="KZC13485.1"/>
    <property type="molecule type" value="Genomic_DNA"/>
</dbReference>
<dbReference type="Proteomes" id="UP000076502">
    <property type="component" value="Unassembled WGS sequence"/>
</dbReference>
<gene>
    <name evidence="2" type="ORF">WN55_05036</name>
</gene>
<feature type="region of interest" description="Disordered" evidence="1">
    <location>
        <begin position="438"/>
        <end position="458"/>
    </location>
</feature>
<feature type="region of interest" description="Disordered" evidence="1">
    <location>
        <begin position="1116"/>
        <end position="1142"/>
    </location>
</feature>
<reference evidence="2 3" key="1">
    <citation type="submission" date="2015-07" db="EMBL/GenBank/DDBJ databases">
        <title>The genome of Dufourea novaeangliae.</title>
        <authorList>
            <person name="Pan H."/>
            <person name="Kapheim K."/>
        </authorList>
    </citation>
    <scope>NUCLEOTIDE SEQUENCE [LARGE SCALE GENOMIC DNA]</scope>
    <source>
        <strain evidence="2">0120121106</strain>
        <tissue evidence="2">Whole body</tissue>
    </source>
</reference>
<feature type="compositionally biased region" description="Polar residues" evidence="1">
    <location>
        <begin position="252"/>
        <end position="272"/>
    </location>
</feature>
<evidence type="ECO:0000313" key="2">
    <source>
        <dbReference type="EMBL" id="KZC13485.1"/>
    </source>
</evidence>
<feature type="compositionally biased region" description="Low complexity" evidence="1">
    <location>
        <begin position="669"/>
        <end position="702"/>
    </location>
</feature>
<name>A0A154PNM7_DUFNO</name>
<dbReference type="STRING" id="178035.A0A154PNM7"/>
<proteinExistence type="predicted"/>
<feature type="region of interest" description="Disordered" evidence="1">
    <location>
        <begin position="1018"/>
        <end position="1058"/>
    </location>
</feature>
<feature type="compositionally biased region" description="Polar residues" evidence="1">
    <location>
        <begin position="1036"/>
        <end position="1045"/>
    </location>
</feature>
<feature type="region of interest" description="Disordered" evidence="1">
    <location>
        <begin position="228"/>
        <end position="272"/>
    </location>
</feature>
<protein>
    <submittedName>
        <fullName evidence="2">Uncharacterized protein</fullName>
    </submittedName>
</protein>
<feature type="region of interest" description="Disordered" evidence="1">
    <location>
        <begin position="1441"/>
        <end position="1467"/>
    </location>
</feature>
<dbReference type="OrthoDB" id="6623421at2759"/>
<feature type="compositionally biased region" description="Basic residues" evidence="1">
    <location>
        <begin position="238"/>
        <end position="249"/>
    </location>
</feature>
<keyword evidence="3" id="KW-1185">Reference proteome</keyword>
<feature type="region of interest" description="Disordered" evidence="1">
    <location>
        <begin position="106"/>
        <end position="129"/>
    </location>
</feature>
<organism evidence="2 3">
    <name type="scientific">Dufourea novaeangliae</name>
    <name type="common">Sweat bee</name>
    <dbReference type="NCBI Taxonomy" id="178035"/>
    <lineage>
        <taxon>Eukaryota</taxon>
        <taxon>Metazoa</taxon>
        <taxon>Ecdysozoa</taxon>
        <taxon>Arthropoda</taxon>
        <taxon>Hexapoda</taxon>
        <taxon>Insecta</taxon>
        <taxon>Pterygota</taxon>
        <taxon>Neoptera</taxon>
        <taxon>Endopterygota</taxon>
        <taxon>Hymenoptera</taxon>
        <taxon>Apocrita</taxon>
        <taxon>Aculeata</taxon>
        <taxon>Apoidea</taxon>
        <taxon>Anthophila</taxon>
        <taxon>Halictidae</taxon>
        <taxon>Rophitinae</taxon>
        <taxon>Dufourea</taxon>
    </lineage>
</organism>
<feature type="compositionally biased region" description="Polar residues" evidence="1">
    <location>
        <begin position="659"/>
        <end position="668"/>
    </location>
</feature>
<evidence type="ECO:0000313" key="3">
    <source>
        <dbReference type="Proteomes" id="UP000076502"/>
    </source>
</evidence>
<feature type="region of interest" description="Disordered" evidence="1">
    <location>
        <begin position="585"/>
        <end position="613"/>
    </location>
</feature>
<accession>A0A154PNM7</accession>
<sequence>QDSRYTWNSGSSRIPYVNYYRDNVNSLFGAEVSVEDATKPRSIVRRSNRNQFGNSVNRVSRIHSRNSTVDIDKTFERPVRINHRMSKIFQDTSRNVNFPRSRNFFQQSNGGSGVSSNFNSSTIDRSSSSRLPYFGNPSMLSRYPSDYTVSRRSEIGLNNSQRGLSLDQNPKFSDRKTAVSVGSNRNHAKVVASSEFDHVAAIRRITSTFARQSAVQLSSKNSNQLDSDLKSVIPLRPSLKHSNRTKLRRPASGQTKKGQNKINSNKVPNDSSQILHWKNWPNGAIQTANDYQNYEKYTSFAEDLKPEETVKRPVTSTNNSTDHLASVSSPDVQEIVHWWKIPAFMTNGSHIIESDEANDPVSVVFDPIYQNLEPNKPLKKPSNIPSFRPGSFVPIDPPPIYTTEKIPGWSAIVSLKNKTNISPQTQISQNTVVHLINTDPRKPNKTTIVGTKGPGNTDKPIVLSAPDSHPSVLSSKLTSSTTVKPGPNVHIGFIPSENIKVPVQQDPQPPMVTYDQRCPTILINSYTRINNTIQSKEGCTDLNIIINSHVFNTNTFKSTPSPLDQAEVHQAYEEADKYIPVETVPGYQSNSQENYYSPQKDPQTIGSQENDPSNVEVFQGTEINISGNEAFPPSSSEEIDQFSDDPTPVEDSPIADEANQASNDPNYNSVVRPVADAADPSAAGQDSSSSSPSSGLVTTSSPASASSYNDDDDDDDFDLSPIGIMESIASVFAYFTFVNPLHYGFFSVAAAPFTALAAGVLELIDKFRYSNQQNDSQRHIKDLQYMDQSLRTVATQLLNVTSPEDGKIADSIVKKTNNNKKSPERDDVPMKEMTVTNGHLVNVGFGRPINSKFSFFETSHPGQAMAITEEELEKEISSTRLMTAHKNHPTTTGGISTWILLNPPSTTIKTIEVDKRTKQPSENEVMVTVKPTTLMERIDTTERMMEKVTLPVSTTVIVEEPSTTRKIVLLTTKRTDFKTSTPETVQTTLKPVQTTSKLESKDAPVSTTKKVLAIRTTPKPKTATSKTTILSKPLVSKTSRPNQQARPKPLVRRTTVKPDLVKNETASTAKIEKVTFRPVQMITVSKSKPENIEKPMFVTKIKASVLMDTQKTTTALSVPSTTNQEPTTTLKTVSSTSEPVEATTKLKPVTTKNNVLKAQLKRPLDEPKIEIQPIKVNAPVLKIEKIEKDEQTSKRKKNKGRRRKPSTSTTTTTIAPTKSSSTEMELTMTTEPVLENGIQESKIAPDTKISVNSTKIKKKQPQKPIGTQIYNFLSREVMPSFGVMSLVGLGLGLASYFLYPFGGTIARRNYEIEPKYKYNLDEYGGNYGQSEEEVLSKVLQGMTTNEENKYPGVKDYGGYYQYQHYDTGYEPQTTKKYPSSPMYRPENTASVLKYRNTDYGYPDTSSTPNYYDRSKHTEYVVGQGSSGSANRQFVVGNIPKEYPPPYEEKNPELSTAGSLPSNYEPTERGQVKFEPDIGQINFPGSVQNYGQVQTARPEEGYEEVEITPSAVAVEHGPRSLKTKRSVDDHSNEDDSDSNVTEDSKTTESNVEWIDLSTQSPTDQDQEGFNLFGFVKKIAEIKLRLGLTLLKHASEGFARYLGHVQKRINGEE</sequence>
<feature type="region of interest" description="Disordered" evidence="1">
    <location>
        <begin position="625"/>
        <end position="714"/>
    </location>
</feature>
<feature type="compositionally biased region" description="Low complexity" evidence="1">
    <location>
        <begin position="1018"/>
        <end position="1028"/>
    </location>
</feature>
<feature type="non-terminal residue" evidence="2">
    <location>
        <position position="1"/>
    </location>
</feature>
<feature type="compositionally biased region" description="Polar residues" evidence="1">
    <location>
        <begin position="1116"/>
        <end position="1138"/>
    </location>
</feature>
<feature type="region of interest" description="Disordered" evidence="1">
    <location>
        <begin position="1187"/>
        <end position="1225"/>
    </location>
</feature>
<feature type="compositionally biased region" description="Polar residues" evidence="1">
    <location>
        <begin position="1453"/>
        <end position="1464"/>
    </location>
</feature>